<accession>A0A2Z3JDT2</accession>
<gene>
    <name evidence="3" type="ORF">DKM44_08165</name>
</gene>
<dbReference type="GO" id="GO:0009279">
    <property type="term" value="C:cell outer membrane"/>
    <property type="evidence" value="ECO:0007669"/>
    <property type="project" value="UniProtKB-SubCell"/>
</dbReference>
<dbReference type="Proteomes" id="UP000245368">
    <property type="component" value="Chromosome"/>
</dbReference>
<name>A0A2Z3JDT2_9DEIO</name>
<dbReference type="Pfam" id="PF07963">
    <property type="entry name" value="N_methyl"/>
    <property type="match status" value="1"/>
</dbReference>
<reference evidence="3 4" key="1">
    <citation type="submission" date="2018-05" db="EMBL/GenBank/DDBJ databases">
        <title>Complete Genome Sequence of Deinococcus sp. strain 17bor-2.</title>
        <authorList>
            <person name="Srinivasan S."/>
        </authorList>
    </citation>
    <scope>NUCLEOTIDE SEQUENCE [LARGE SCALE GENOMIC DNA]</scope>
    <source>
        <strain evidence="3 4">17bor-2</strain>
    </source>
</reference>
<dbReference type="PROSITE" id="PS00409">
    <property type="entry name" value="PROKAR_NTER_METHYL"/>
    <property type="match status" value="1"/>
</dbReference>
<keyword evidence="4" id="KW-1185">Reference proteome</keyword>
<dbReference type="AlphaFoldDB" id="A0A2Z3JDT2"/>
<dbReference type="InterPro" id="IPR012902">
    <property type="entry name" value="N_methyl_site"/>
</dbReference>
<keyword evidence="2" id="KW-0998">Cell outer membrane</keyword>
<evidence type="ECO:0000313" key="3">
    <source>
        <dbReference type="EMBL" id="AWN23202.1"/>
    </source>
</evidence>
<dbReference type="NCBIfam" id="TIGR02532">
    <property type="entry name" value="IV_pilin_GFxxxE"/>
    <property type="match status" value="1"/>
</dbReference>
<dbReference type="KEGG" id="dez:DKM44_08165"/>
<proteinExistence type="predicted"/>
<evidence type="ECO:0008006" key="5">
    <source>
        <dbReference type="Google" id="ProtNLM"/>
    </source>
</evidence>
<sequence>MNAPRLQRSAGMSLLEVLIALLVISLVLSFAISALLGNASLNDKSEVTSGAAAAVRRVLDRTRAADPSTLPSSGTSEPENVTVGNRTYTVYTDYCVQPEYCTASARSLRVRARLGASGDLVSTDTVFTSVSSQGSAGS</sequence>
<evidence type="ECO:0000256" key="2">
    <source>
        <dbReference type="ARBA" id="ARBA00023237"/>
    </source>
</evidence>
<comment type="subcellular location">
    <subcellularLocation>
        <location evidence="1">Cell outer membrane</location>
    </subcellularLocation>
</comment>
<keyword evidence="2" id="KW-0472">Membrane</keyword>
<evidence type="ECO:0000256" key="1">
    <source>
        <dbReference type="ARBA" id="ARBA00004442"/>
    </source>
</evidence>
<protein>
    <recommendedName>
        <fullName evidence="5">Prepilin-type cleavage/methylation domain-containing protein</fullName>
    </recommendedName>
</protein>
<dbReference type="EMBL" id="CP029494">
    <property type="protein sequence ID" value="AWN23202.1"/>
    <property type="molecule type" value="Genomic_DNA"/>
</dbReference>
<evidence type="ECO:0000313" key="4">
    <source>
        <dbReference type="Proteomes" id="UP000245368"/>
    </source>
</evidence>
<organism evidence="3 4">
    <name type="scientific">Deinococcus irradiatisoli</name>
    <dbReference type="NCBI Taxonomy" id="2202254"/>
    <lineage>
        <taxon>Bacteria</taxon>
        <taxon>Thermotogati</taxon>
        <taxon>Deinococcota</taxon>
        <taxon>Deinococci</taxon>
        <taxon>Deinococcales</taxon>
        <taxon>Deinococcaceae</taxon>
        <taxon>Deinococcus</taxon>
    </lineage>
</organism>
<dbReference type="RefSeq" id="WP_109826839.1">
    <property type="nucleotide sequence ID" value="NZ_CP029494.1"/>
</dbReference>